<proteinExistence type="predicted"/>
<dbReference type="PANTHER" id="PTHR46558">
    <property type="entry name" value="TRACRIPTIONAL REGULATORY PROTEIN-RELATED-RELATED"/>
    <property type="match status" value="1"/>
</dbReference>
<name>A0A2T4Z8X2_9BACL</name>
<reference evidence="3 4" key="1">
    <citation type="submission" date="2018-04" db="EMBL/GenBank/DDBJ databases">
        <title>Genomic Encyclopedia of Archaeal and Bacterial Type Strains, Phase II (KMG-II): from individual species to whole genera.</title>
        <authorList>
            <person name="Goeker M."/>
        </authorList>
    </citation>
    <scope>NUCLEOTIDE SEQUENCE [LARGE SCALE GENOMIC DNA]</scope>
    <source>
        <strain evidence="3 4">DSM 45169</strain>
    </source>
</reference>
<dbReference type="PROSITE" id="PS50943">
    <property type="entry name" value="HTH_CROC1"/>
    <property type="match status" value="1"/>
</dbReference>
<evidence type="ECO:0000259" key="2">
    <source>
        <dbReference type="PROSITE" id="PS50943"/>
    </source>
</evidence>
<gene>
    <name evidence="3" type="ORF">C8J48_0923</name>
</gene>
<dbReference type="EMBL" id="PZZP01000001">
    <property type="protein sequence ID" value="PTM58341.1"/>
    <property type="molecule type" value="Genomic_DNA"/>
</dbReference>
<keyword evidence="1 3" id="KW-0238">DNA-binding</keyword>
<feature type="domain" description="HTH cro/C1-type" evidence="2">
    <location>
        <begin position="14"/>
        <end position="58"/>
    </location>
</feature>
<dbReference type="SUPFAM" id="SSF47413">
    <property type="entry name" value="lambda repressor-like DNA-binding domains"/>
    <property type="match status" value="1"/>
</dbReference>
<evidence type="ECO:0000313" key="3">
    <source>
        <dbReference type="EMBL" id="PTM58341.1"/>
    </source>
</evidence>
<dbReference type="InterPro" id="IPR010982">
    <property type="entry name" value="Lambda_DNA-bd_dom_sf"/>
</dbReference>
<sequence length="139" mass="16243">MLGQRLKLLRGKRTQEDIAKHLGLTRARYSHYENGRSEPDTETLQKFADFYNTSTDYLLGRTDNPNPENDSYSQAWRELEKLAREEGITDLYTSRPGDPTEPLSEEMVRDIIMGIKIAKSYREEQEKLKKKEKEDADNE</sequence>
<organism evidence="3 4">
    <name type="scientific">Desmospora activa DSM 45169</name>
    <dbReference type="NCBI Taxonomy" id="1121389"/>
    <lineage>
        <taxon>Bacteria</taxon>
        <taxon>Bacillati</taxon>
        <taxon>Bacillota</taxon>
        <taxon>Bacilli</taxon>
        <taxon>Bacillales</taxon>
        <taxon>Thermoactinomycetaceae</taxon>
        <taxon>Desmospora</taxon>
    </lineage>
</organism>
<accession>A0A2T4Z8X2</accession>
<dbReference type="SMART" id="SM00530">
    <property type="entry name" value="HTH_XRE"/>
    <property type="match status" value="1"/>
</dbReference>
<dbReference type="Proteomes" id="UP000241639">
    <property type="component" value="Unassembled WGS sequence"/>
</dbReference>
<dbReference type="OrthoDB" id="72638at2"/>
<dbReference type="InterPro" id="IPR001387">
    <property type="entry name" value="Cro/C1-type_HTH"/>
</dbReference>
<keyword evidence="4" id="KW-1185">Reference proteome</keyword>
<evidence type="ECO:0000256" key="1">
    <source>
        <dbReference type="ARBA" id="ARBA00023125"/>
    </source>
</evidence>
<dbReference type="Gene3D" id="1.10.260.40">
    <property type="entry name" value="lambda repressor-like DNA-binding domains"/>
    <property type="match status" value="1"/>
</dbReference>
<dbReference type="AlphaFoldDB" id="A0A2T4Z8X2"/>
<comment type="caution">
    <text evidence="3">The sequence shown here is derived from an EMBL/GenBank/DDBJ whole genome shotgun (WGS) entry which is preliminary data.</text>
</comment>
<dbReference type="CDD" id="cd00093">
    <property type="entry name" value="HTH_XRE"/>
    <property type="match status" value="1"/>
</dbReference>
<protein>
    <submittedName>
        <fullName evidence="3">DNA-binding XRE family transcriptional regulator</fullName>
    </submittedName>
</protein>
<dbReference type="PANTHER" id="PTHR46558:SF11">
    <property type="entry name" value="HTH-TYPE TRANSCRIPTIONAL REGULATOR XRE"/>
    <property type="match status" value="1"/>
</dbReference>
<dbReference type="Pfam" id="PF01381">
    <property type="entry name" value="HTH_3"/>
    <property type="match status" value="1"/>
</dbReference>
<evidence type="ECO:0000313" key="4">
    <source>
        <dbReference type="Proteomes" id="UP000241639"/>
    </source>
</evidence>
<dbReference type="GO" id="GO:0003677">
    <property type="term" value="F:DNA binding"/>
    <property type="evidence" value="ECO:0007669"/>
    <property type="project" value="UniProtKB-KW"/>
</dbReference>